<dbReference type="InterPro" id="IPR046450">
    <property type="entry name" value="PA_dom_sf"/>
</dbReference>
<dbReference type="Gene3D" id="3.50.30.30">
    <property type="match status" value="1"/>
</dbReference>
<organism evidence="2 3">
    <name type="scientific">Sphingomonas gilva</name>
    <dbReference type="NCBI Taxonomy" id="2305907"/>
    <lineage>
        <taxon>Bacteria</taxon>
        <taxon>Pseudomonadati</taxon>
        <taxon>Pseudomonadota</taxon>
        <taxon>Alphaproteobacteria</taxon>
        <taxon>Sphingomonadales</taxon>
        <taxon>Sphingomonadaceae</taxon>
        <taxon>Sphingomonas</taxon>
    </lineage>
</organism>
<dbReference type="SUPFAM" id="SSF53187">
    <property type="entry name" value="Zn-dependent exopeptidases"/>
    <property type="match status" value="1"/>
</dbReference>
<dbReference type="GO" id="GO:0004177">
    <property type="term" value="F:aminopeptidase activity"/>
    <property type="evidence" value="ECO:0007669"/>
    <property type="project" value="UniProtKB-KW"/>
</dbReference>
<dbReference type="Pfam" id="PF04389">
    <property type="entry name" value="Peptidase_M28"/>
    <property type="match status" value="1"/>
</dbReference>
<protein>
    <submittedName>
        <fullName evidence="2">Aminopeptidase</fullName>
    </submittedName>
</protein>
<keyword evidence="3" id="KW-1185">Reference proteome</keyword>
<dbReference type="SUPFAM" id="SSF52025">
    <property type="entry name" value="PA domain"/>
    <property type="match status" value="1"/>
</dbReference>
<dbReference type="PANTHER" id="PTHR12147:SF26">
    <property type="entry name" value="PEPTIDASE M28 DOMAIN-CONTAINING PROTEIN"/>
    <property type="match status" value="1"/>
</dbReference>
<evidence type="ECO:0000313" key="2">
    <source>
        <dbReference type="EMBL" id="RHW18585.1"/>
    </source>
</evidence>
<keyword evidence="2" id="KW-0031">Aminopeptidase</keyword>
<dbReference type="Proteomes" id="UP000266693">
    <property type="component" value="Unassembled WGS sequence"/>
</dbReference>
<evidence type="ECO:0000313" key="3">
    <source>
        <dbReference type="Proteomes" id="UP000266693"/>
    </source>
</evidence>
<proteinExistence type="predicted"/>
<sequence>MRGREAGTADFDRAADYVAKQFAAAGAKPAGEGGGWYQRVPMATAQPVDKGRITAGGKPLVFGADYIPGVSVTQAAVDIDAPVVFVGMGVHAPEFGHDDYAGLDVRGKVVAYLTGAPVSLQGEIRAHFANGTTKSLEAEKRGAVGAIAIVAPSQLERRPFSAYANGWDDVRMTWAKDGKPFAPSSIPGIAVLSPAGAEKLFAGAKTSFSAIAAAEKAGKAIPSVVLPAKITARLRNRLGAAESRNVIAVVPGSDPALAAEHVVLTAHLDHVGVGKAVKGDAIYNGAMDNAIGVATLIEAARQLAVNPPRRPVLLVALTAEEKGLVGSDYLARHPLPAGGEAVANVNIDMPILTYAFTDMFAFGADRSSLGGIVEGALKPMNIALTPDPDPAEGLFTRSDQYRFVQAGIPAVFLKTGFAGPGKEATAAFRGTHYHQPSDEITLPIDWNAAARFVDANVAIARGVADAPTRPAWNKGDFFGTLFKGPMAE</sequence>
<dbReference type="GO" id="GO:0006508">
    <property type="term" value="P:proteolysis"/>
    <property type="evidence" value="ECO:0007669"/>
    <property type="project" value="InterPro"/>
</dbReference>
<gene>
    <name evidence="2" type="ORF">D1610_08155</name>
</gene>
<dbReference type="CDD" id="cd04820">
    <property type="entry name" value="PA_M28_1_1"/>
    <property type="match status" value="1"/>
</dbReference>
<accession>A0A396S591</accession>
<dbReference type="InterPro" id="IPR007484">
    <property type="entry name" value="Peptidase_M28"/>
</dbReference>
<name>A0A396S591_9SPHN</name>
<evidence type="ECO:0000259" key="1">
    <source>
        <dbReference type="Pfam" id="PF04389"/>
    </source>
</evidence>
<keyword evidence="2" id="KW-0378">Hydrolase</keyword>
<feature type="domain" description="Peptidase M28" evidence="1">
    <location>
        <begin position="245"/>
        <end position="457"/>
    </location>
</feature>
<reference evidence="2 3" key="1">
    <citation type="submission" date="2018-08" db="EMBL/GenBank/DDBJ databases">
        <title>The multiple taxonomic identification of Sphingomonas gilva.</title>
        <authorList>
            <person name="Zhu D."/>
            <person name="Zheng S."/>
        </authorList>
    </citation>
    <scope>NUCLEOTIDE SEQUENCE [LARGE SCALE GENOMIC DNA]</scope>
    <source>
        <strain evidence="2 3">ZDH117</strain>
    </source>
</reference>
<dbReference type="InterPro" id="IPR045175">
    <property type="entry name" value="M28_fam"/>
</dbReference>
<comment type="caution">
    <text evidence="2">The sequence shown here is derived from an EMBL/GenBank/DDBJ whole genome shotgun (WGS) entry which is preliminary data.</text>
</comment>
<dbReference type="OrthoDB" id="9778250at2"/>
<dbReference type="AlphaFoldDB" id="A0A396S591"/>
<dbReference type="PANTHER" id="PTHR12147">
    <property type="entry name" value="METALLOPEPTIDASE M28 FAMILY MEMBER"/>
    <property type="match status" value="1"/>
</dbReference>
<keyword evidence="2" id="KW-0645">Protease</keyword>
<dbReference type="Gene3D" id="3.40.630.10">
    <property type="entry name" value="Zn peptidases"/>
    <property type="match status" value="1"/>
</dbReference>
<dbReference type="EMBL" id="QWLV01000002">
    <property type="protein sequence ID" value="RHW18585.1"/>
    <property type="molecule type" value="Genomic_DNA"/>
</dbReference>
<dbReference type="GO" id="GO:0008235">
    <property type="term" value="F:metalloexopeptidase activity"/>
    <property type="evidence" value="ECO:0007669"/>
    <property type="project" value="InterPro"/>
</dbReference>